<comment type="caution">
    <text evidence="2">The sequence shown here is derived from an EMBL/GenBank/DDBJ whole genome shotgun (WGS) entry which is preliminary data.</text>
</comment>
<keyword evidence="1" id="KW-0472">Membrane</keyword>
<keyword evidence="1" id="KW-0812">Transmembrane</keyword>
<dbReference type="AlphaFoldDB" id="A0A1J4TQ86"/>
<proteinExistence type="predicted"/>
<dbReference type="EMBL" id="MNUY01000077">
    <property type="protein sequence ID" value="OIO12845.1"/>
    <property type="molecule type" value="Genomic_DNA"/>
</dbReference>
<accession>A0A1J4TQ86</accession>
<feature type="transmembrane region" description="Helical" evidence="1">
    <location>
        <begin position="76"/>
        <end position="93"/>
    </location>
</feature>
<evidence type="ECO:0000256" key="1">
    <source>
        <dbReference type="SAM" id="Phobius"/>
    </source>
</evidence>
<feature type="transmembrane region" description="Helical" evidence="1">
    <location>
        <begin position="52"/>
        <end position="70"/>
    </location>
</feature>
<protein>
    <submittedName>
        <fullName evidence="2">Uncharacterized protein</fullName>
    </submittedName>
</protein>
<name>A0A1J4TQ86_9BACT</name>
<reference evidence="2 3" key="1">
    <citation type="journal article" date="2016" name="Environ. Microbiol.">
        <title>Genomic resolution of a cold subsurface aquifer community provides metabolic insights for novel microbes adapted to high CO concentrations.</title>
        <authorList>
            <person name="Probst A.J."/>
            <person name="Castelle C.J."/>
            <person name="Singh A."/>
            <person name="Brown C.T."/>
            <person name="Anantharaman K."/>
            <person name="Sharon I."/>
            <person name="Hug L.A."/>
            <person name="Burstein D."/>
            <person name="Emerson J.B."/>
            <person name="Thomas B.C."/>
            <person name="Banfield J.F."/>
        </authorList>
    </citation>
    <scope>NUCLEOTIDE SEQUENCE [LARGE SCALE GENOMIC DNA]</scope>
    <source>
        <strain evidence="2">CG1_02_37_22</strain>
    </source>
</reference>
<dbReference type="STRING" id="1805209.AUJ73_04935"/>
<feature type="transmembrane region" description="Helical" evidence="1">
    <location>
        <begin position="27"/>
        <end position="45"/>
    </location>
</feature>
<sequence>MRMKWLSIASGIVLVLGILQWPYGYYILLRWIIFISSIIIAIDFYKSKFLSWTLIFSGVAILFNPIAPIYLNKSTWIVFDFISACLFFVAAHSHRRKQ</sequence>
<evidence type="ECO:0000313" key="3">
    <source>
        <dbReference type="Proteomes" id="UP000183120"/>
    </source>
</evidence>
<evidence type="ECO:0000313" key="2">
    <source>
        <dbReference type="EMBL" id="OIO12845.1"/>
    </source>
</evidence>
<dbReference type="InterPro" id="IPR046548">
    <property type="entry name" value="DUF6804"/>
</dbReference>
<organism evidence="2 3">
    <name type="scientific">Candidatus Gottesmanbacteria bacterium CG1_02_37_22</name>
    <dbReference type="NCBI Taxonomy" id="1805209"/>
    <lineage>
        <taxon>Bacteria</taxon>
        <taxon>Candidatus Gottesmaniibacteriota</taxon>
    </lineage>
</organism>
<dbReference type="Proteomes" id="UP000183120">
    <property type="component" value="Unassembled WGS sequence"/>
</dbReference>
<keyword evidence="1" id="KW-1133">Transmembrane helix</keyword>
<gene>
    <name evidence="2" type="ORF">AUJ73_04935</name>
</gene>
<dbReference type="Pfam" id="PF20619">
    <property type="entry name" value="DUF6804"/>
    <property type="match status" value="1"/>
</dbReference>